<name>A0ABQ2M5W9_9ACTN</name>
<feature type="compositionally biased region" description="Pro residues" evidence="1">
    <location>
        <begin position="122"/>
        <end position="131"/>
    </location>
</feature>
<dbReference type="Proteomes" id="UP000656881">
    <property type="component" value="Unassembled WGS sequence"/>
</dbReference>
<gene>
    <name evidence="2" type="ORF">GCM10012286_39570</name>
</gene>
<reference evidence="3" key="1">
    <citation type="journal article" date="2019" name="Int. J. Syst. Evol. Microbiol.">
        <title>The Global Catalogue of Microorganisms (GCM) 10K type strain sequencing project: providing services to taxonomists for standard genome sequencing and annotation.</title>
        <authorList>
            <consortium name="The Broad Institute Genomics Platform"/>
            <consortium name="The Broad Institute Genome Sequencing Center for Infectious Disease"/>
            <person name="Wu L."/>
            <person name="Ma J."/>
        </authorList>
    </citation>
    <scope>NUCLEOTIDE SEQUENCE [LARGE SCALE GENOMIC DNA]</scope>
    <source>
        <strain evidence="3">CGMCC 4.7349</strain>
    </source>
</reference>
<sequence length="329" mass="34885">MDLESIGMLRHAIAPARRYTKASHDVVRHPCLNSDAKILLLYVQGLPDADASAKSLSEHAARLGITGRAYQRAKQLLADSGYLHEWRWQGERGRWITEQLLANVTLTREGAGVVREGGCPEPLGPSVPPVSPSAQPRTVGRPRGREVGGSYPDKNVGEDLSHLPPELDPEPGSKPAPEVAEAERVLLSLRHVSRELLLGVREARGLADAAAEWLRRGVSAAELRLALTAGLPVEGVRSAAGFVRHRLVQKLPAVAEVVPVAGAGVGAEALVTCEGPGDEHVFRRVGEERECGRCRVAAAVAAGREGVVRGVPWRERVAGVTAGAAGAVG</sequence>
<proteinExistence type="predicted"/>
<evidence type="ECO:0000256" key="1">
    <source>
        <dbReference type="SAM" id="MobiDB-lite"/>
    </source>
</evidence>
<accession>A0ABQ2M5W9</accession>
<dbReference type="RefSeq" id="WP_306309902.1">
    <property type="nucleotide sequence ID" value="NZ_BMNG01000008.1"/>
</dbReference>
<evidence type="ECO:0008006" key="4">
    <source>
        <dbReference type="Google" id="ProtNLM"/>
    </source>
</evidence>
<evidence type="ECO:0000313" key="3">
    <source>
        <dbReference type="Proteomes" id="UP000656881"/>
    </source>
</evidence>
<dbReference type="EMBL" id="BMNG01000008">
    <property type="protein sequence ID" value="GGO47100.1"/>
    <property type="molecule type" value="Genomic_DNA"/>
</dbReference>
<keyword evidence="3" id="KW-1185">Reference proteome</keyword>
<feature type="region of interest" description="Disordered" evidence="1">
    <location>
        <begin position="116"/>
        <end position="178"/>
    </location>
</feature>
<organism evidence="2 3">
    <name type="scientific">Streptomyces lasiicapitis</name>
    <dbReference type="NCBI Taxonomy" id="1923961"/>
    <lineage>
        <taxon>Bacteria</taxon>
        <taxon>Bacillati</taxon>
        <taxon>Actinomycetota</taxon>
        <taxon>Actinomycetes</taxon>
        <taxon>Kitasatosporales</taxon>
        <taxon>Streptomycetaceae</taxon>
        <taxon>Streptomyces</taxon>
    </lineage>
</organism>
<comment type="caution">
    <text evidence="2">The sequence shown here is derived from an EMBL/GenBank/DDBJ whole genome shotgun (WGS) entry which is preliminary data.</text>
</comment>
<evidence type="ECO:0000313" key="2">
    <source>
        <dbReference type="EMBL" id="GGO47100.1"/>
    </source>
</evidence>
<protein>
    <recommendedName>
        <fullName evidence="4">Helix-turn-helix domain-containing protein</fullName>
    </recommendedName>
</protein>